<dbReference type="eggNOG" id="ENOG5030ZG9">
    <property type="taxonomic scope" value="Bacteria"/>
</dbReference>
<dbReference type="KEGG" id="ocg:OCA5_c31680"/>
<protein>
    <submittedName>
        <fullName evidence="1">Uncharacterized protein</fullName>
    </submittedName>
</protein>
<organism evidence="1 2">
    <name type="scientific">Afipia carboxidovorans (strain ATCC 49405 / DSM 1227 / KCTC 32145 / OM5)</name>
    <name type="common">Oligotropha carboxidovorans</name>
    <dbReference type="NCBI Taxonomy" id="504832"/>
    <lineage>
        <taxon>Bacteria</taxon>
        <taxon>Pseudomonadati</taxon>
        <taxon>Pseudomonadota</taxon>
        <taxon>Alphaproteobacteria</taxon>
        <taxon>Hyphomicrobiales</taxon>
        <taxon>Nitrobacteraceae</taxon>
        <taxon>Afipia</taxon>
    </lineage>
</organism>
<accession>F8C0T3</accession>
<evidence type="ECO:0000313" key="2">
    <source>
        <dbReference type="Proteomes" id="UP000007730"/>
    </source>
</evidence>
<dbReference type="AlphaFoldDB" id="F8C0T3"/>
<reference evidence="1 2" key="1">
    <citation type="journal article" date="2011" name="J. Bacteriol.">
        <title>Complete genome sequences of the chemolithoautotrophic Oligotropha carboxidovorans strains OM4 and OM5.</title>
        <authorList>
            <person name="Volland S."/>
            <person name="Rachinger M."/>
            <person name="Strittmatter A."/>
            <person name="Daniel R."/>
            <person name="Gottschalk G."/>
            <person name="Meyer O."/>
        </authorList>
    </citation>
    <scope>NUCLEOTIDE SEQUENCE [LARGE SCALE GENOMIC DNA]</scope>
    <source>
        <strain evidence="2">ATCC 49405 / DSM 1227 / KCTC 32145 / OM5</strain>
    </source>
</reference>
<name>F8C0T3_AFIC5</name>
<keyword evidence="2" id="KW-1185">Reference proteome</keyword>
<proteinExistence type="predicted"/>
<sequence length="79" mass="9086">MLRKIDPMAMRSSVANKDHFTTRTSCDARAPKMIWRYAPKIHDTHLAMRFMIQARIDLLFTMSDIPQAAVLVKTLPNAK</sequence>
<gene>
    <name evidence="1" type="ordered locus">OCA5_c31680</name>
</gene>
<dbReference type="PATRIC" id="fig|504832.7.peg.3333"/>
<dbReference type="Proteomes" id="UP000007730">
    <property type="component" value="Chromosome"/>
</dbReference>
<dbReference type="HOGENOM" id="CLU_2602575_0_0_5"/>
<evidence type="ECO:0000313" key="1">
    <source>
        <dbReference type="EMBL" id="AEI07849.1"/>
    </source>
</evidence>
<dbReference type="EMBL" id="CP002826">
    <property type="protein sequence ID" value="AEI07849.1"/>
    <property type="molecule type" value="Genomic_DNA"/>
</dbReference>